<proteinExistence type="inferred from homology"/>
<evidence type="ECO:0000259" key="3">
    <source>
        <dbReference type="Pfam" id="PF01266"/>
    </source>
</evidence>
<evidence type="ECO:0000313" key="5">
    <source>
        <dbReference type="Proteomes" id="UP000008555"/>
    </source>
</evidence>
<dbReference type="HOGENOM" id="CLU_594120_0_0_6"/>
<dbReference type="Pfam" id="PF01266">
    <property type="entry name" value="DAO"/>
    <property type="match status" value="1"/>
</dbReference>
<evidence type="ECO:0000313" key="4">
    <source>
        <dbReference type="EMBL" id="ABS76873.1"/>
    </source>
</evidence>
<dbReference type="PANTHER" id="PTHR43734">
    <property type="entry name" value="PHYTOENE DESATURASE"/>
    <property type="match status" value="1"/>
</dbReference>
<evidence type="ECO:0000256" key="2">
    <source>
        <dbReference type="ARBA" id="ARBA00023002"/>
    </source>
</evidence>
<dbReference type="Gene3D" id="3.50.50.60">
    <property type="entry name" value="FAD/NAD(P)-binding domain"/>
    <property type="match status" value="1"/>
</dbReference>
<dbReference type="Proteomes" id="UP000008555">
    <property type="component" value="Chromosome"/>
</dbReference>
<dbReference type="RefSeq" id="WP_005772845.1">
    <property type="nucleotide sequence ID" value="NC_009727.1"/>
</dbReference>
<organism evidence="4 5">
    <name type="scientific">Coxiella burnetii (strain Dugway 5J108-111)</name>
    <dbReference type="NCBI Taxonomy" id="434922"/>
    <lineage>
        <taxon>Bacteria</taxon>
        <taxon>Pseudomonadati</taxon>
        <taxon>Pseudomonadota</taxon>
        <taxon>Gammaproteobacteria</taxon>
        <taxon>Legionellales</taxon>
        <taxon>Coxiellaceae</taxon>
        <taxon>Coxiella</taxon>
    </lineage>
</organism>
<dbReference type="InterPro" id="IPR006076">
    <property type="entry name" value="FAD-dep_OxRdtase"/>
</dbReference>
<protein>
    <submittedName>
        <fullName evidence="4">FAD dependent oxidoreductase</fullName>
    </submittedName>
</protein>
<reference evidence="4 5" key="1">
    <citation type="journal article" date="2009" name="Infect. Immun.">
        <title>Comparative genomics reveal extensive transposon-mediated genomic plasticity and diversity among potential effector proteins within the genus Coxiella.</title>
        <authorList>
            <person name="Beare P.A."/>
            <person name="Unsworth N."/>
            <person name="Andoh M."/>
            <person name="Voth D.E."/>
            <person name="Omsland A."/>
            <person name="Gilk S.D."/>
            <person name="Williams K.P."/>
            <person name="Sobral B.W."/>
            <person name="Kupko J.J.III."/>
            <person name="Porcella S.F."/>
            <person name="Samuel J.E."/>
            <person name="Heinzen R.A."/>
        </authorList>
    </citation>
    <scope>NUCLEOTIDE SEQUENCE [LARGE SCALE GENOMIC DNA]</scope>
    <source>
        <strain evidence="4 5">Dugway 5J108-111</strain>
    </source>
</reference>
<dbReference type="GO" id="GO:0016491">
    <property type="term" value="F:oxidoreductase activity"/>
    <property type="evidence" value="ECO:0007669"/>
    <property type="project" value="UniProtKB-KW"/>
</dbReference>
<keyword evidence="2" id="KW-0560">Oxidoreductase</keyword>
<sequence>MKTQLSADTYDIVVIGAGFAGFYTAQELSRARYKVALLEIGDGLLGKTSSSYNECYKLHTGVHYAGHPQTAIQCLKDSVKFAREFPEYILGYEDDTLPWRHGRHYLMSNSLFDEETIKKTCSLLQKTYAELVQQDPANKVFGEPAHFIRYLKASEYPYVAKTIAQPDMPNENADAHVILGIETPESQINIVKLRRYAEREISHFDQLTFATQHEVKNIQFAPDSLDYQVEAYDWLEGKTNIIRTKGVVNCAWQNIETLDRGLGYYVPDGRLVRLKVSLLVCLPEILRLINTCIFFAGPHCSVTNLGDGTAVITYEPATNVGHYMAGEIPSQADARLADIIGQELRPHEGKGKALADAIMEGAARYIPALKGATVKEVRLGYVKIFTSSKETYTIFDKASPIHRRPEDGVEQKGLCYISHSGMKMTYTRNNAIKVREIMDRHFILRRSLEHLPGVVKRGCA</sequence>
<evidence type="ECO:0000256" key="1">
    <source>
        <dbReference type="ARBA" id="ARBA00006046"/>
    </source>
</evidence>
<dbReference type="AlphaFoldDB" id="A9KBX2"/>
<gene>
    <name evidence="4" type="ordered locus">CBUD_0243</name>
</gene>
<dbReference type="InterPro" id="IPR036188">
    <property type="entry name" value="FAD/NAD-bd_sf"/>
</dbReference>
<dbReference type="SUPFAM" id="SSF51905">
    <property type="entry name" value="FAD/NAD(P)-binding domain"/>
    <property type="match status" value="1"/>
</dbReference>
<comment type="similarity">
    <text evidence="1">Belongs to the carotenoid/retinoid oxidoreductase family.</text>
</comment>
<dbReference type="KEGG" id="cbd:CBUD_0243"/>
<accession>A9KBX2</accession>
<feature type="domain" description="FAD dependent oxidoreductase" evidence="3">
    <location>
        <begin position="11"/>
        <end position="137"/>
    </location>
</feature>
<dbReference type="EMBL" id="CP000733">
    <property type="protein sequence ID" value="ABS76873.1"/>
    <property type="molecule type" value="Genomic_DNA"/>
</dbReference>
<name>A9KBX2_COXBN</name>
<dbReference type="PANTHER" id="PTHR43734:SF1">
    <property type="entry name" value="PHYTOENE DESATURASE"/>
    <property type="match status" value="1"/>
</dbReference>